<feature type="region of interest" description="Disordered" evidence="1">
    <location>
        <begin position="75"/>
        <end position="99"/>
    </location>
</feature>
<gene>
    <name evidence="2" type="ORF">S01H4_55375</name>
</gene>
<comment type="caution">
    <text evidence="2">The sequence shown here is derived from an EMBL/GenBank/DDBJ whole genome shotgun (WGS) entry which is preliminary data.</text>
</comment>
<accession>X1FBN4</accession>
<proteinExistence type="predicted"/>
<name>X1FBN4_9ZZZZ</name>
<feature type="region of interest" description="Disordered" evidence="1">
    <location>
        <begin position="1"/>
        <end position="33"/>
    </location>
</feature>
<organism evidence="2">
    <name type="scientific">marine sediment metagenome</name>
    <dbReference type="NCBI Taxonomy" id="412755"/>
    <lineage>
        <taxon>unclassified sequences</taxon>
        <taxon>metagenomes</taxon>
        <taxon>ecological metagenomes</taxon>
    </lineage>
</organism>
<feature type="compositionally biased region" description="Polar residues" evidence="1">
    <location>
        <begin position="88"/>
        <end position="99"/>
    </location>
</feature>
<evidence type="ECO:0000313" key="2">
    <source>
        <dbReference type="EMBL" id="GAH18173.1"/>
    </source>
</evidence>
<protein>
    <submittedName>
        <fullName evidence="2">Uncharacterized protein</fullName>
    </submittedName>
</protein>
<dbReference type="EMBL" id="BART01031950">
    <property type="protein sequence ID" value="GAH18173.1"/>
    <property type="molecule type" value="Genomic_DNA"/>
</dbReference>
<reference evidence="2" key="1">
    <citation type="journal article" date="2014" name="Front. Microbiol.">
        <title>High frequency of phylogenetically diverse reductive dehalogenase-homologous genes in deep subseafloor sedimentary metagenomes.</title>
        <authorList>
            <person name="Kawai M."/>
            <person name="Futagami T."/>
            <person name="Toyoda A."/>
            <person name="Takaki Y."/>
            <person name="Nishi S."/>
            <person name="Hori S."/>
            <person name="Arai W."/>
            <person name="Tsubouchi T."/>
            <person name="Morono Y."/>
            <person name="Uchiyama I."/>
            <person name="Ito T."/>
            <person name="Fujiyama A."/>
            <person name="Inagaki F."/>
            <person name="Takami H."/>
        </authorList>
    </citation>
    <scope>NUCLEOTIDE SEQUENCE</scope>
    <source>
        <strain evidence="2">Expedition CK06-06</strain>
    </source>
</reference>
<dbReference type="AlphaFoldDB" id="X1FBN4"/>
<sequence>MVEVGGGAVEGGGDEAVGGGGDDPVAGGGGGSVRFGVLGSSTYTDTEVREMLPGQRFEAVAQEKLSGRQMRILLGGSSKTPKELLQSPLLTTASESGSS</sequence>
<evidence type="ECO:0000256" key="1">
    <source>
        <dbReference type="SAM" id="MobiDB-lite"/>
    </source>
</evidence>